<accession>A0ABN7UHT1</accession>
<gene>
    <name evidence="1" type="ORF">GMARGA_LOCUS5765</name>
</gene>
<reference evidence="1 2" key="1">
    <citation type="submission" date="2021-06" db="EMBL/GenBank/DDBJ databases">
        <authorList>
            <person name="Kallberg Y."/>
            <person name="Tangrot J."/>
            <person name="Rosling A."/>
        </authorList>
    </citation>
    <scope>NUCLEOTIDE SEQUENCE [LARGE SCALE GENOMIC DNA]</scope>
    <source>
        <strain evidence="1 2">120-4 pot B 10/14</strain>
    </source>
</reference>
<proteinExistence type="predicted"/>
<dbReference type="Proteomes" id="UP000789901">
    <property type="component" value="Unassembled WGS sequence"/>
</dbReference>
<dbReference type="EMBL" id="CAJVQB010002495">
    <property type="protein sequence ID" value="CAG8577061.1"/>
    <property type="molecule type" value="Genomic_DNA"/>
</dbReference>
<comment type="caution">
    <text evidence="1">The sequence shown here is derived from an EMBL/GenBank/DDBJ whole genome shotgun (WGS) entry which is preliminary data.</text>
</comment>
<protein>
    <submittedName>
        <fullName evidence="1">42848_t:CDS:1</fullName>
    </submittedName>
</protein>
<evidence type="ECO:0000313" key="1">
    <source>
        <dbReference type="EMBL" id="CAG8577061.1"/>
    </source>
</evidence>
<name>A0ABN7UHT1_GIGMA</name>
<organism evidence="1 2">
    <name type="scientific">Gigaspora margarita</name>
    <dbReference type="NCBI Taxonomy" id="4874"/>
    <lineage>
        <taxon>Eukaryota</taxon>
        <taxon>Fungi</taxon>
        <taxon>Fungi incertae sedis</taxon>
        <taxon>Mucoromycota</taxon>
        <taxon>Glomeromycotina</taxon>
        <taxon>Glomeromycetes</taxon>
        <taxon>Diversisporales</taxon>
        <taxon>Gigasporaceae</taxon>
        <taxon>Gigaspora</taxon>
    </lineage>
</organism>
<evidence type="ECO:0000313" key="2">
    <source>
        <dbReference type="Proteomes" id="UP000789901"/>
    </source>
</evidence>
<keyword evidence="2" id="KW-1185">Reference proteome</keyword>
<sequence length="61" mass="6866">MNANLFNNLSPPLDYLNKKAFAINGLENQLSKWLTTIKEVTPNMPTPAIIGKPTFWKTFDG</sequence>